<evidence type="ECO:0000256" key="10">
    <source>
        <dbReference type="SAM" id="Coils"/>
    </source>
</evidence>
<feature type="domain" description="AprE-like long alpha-helical hairpin" evidence="11">
    <location>
        <begin position="128"/>
        <end position="279"/>
    </location>
</feature>
<evidence type="ECO:0000256" key="4">
    <source>
        <dbReference type="ARBA" id="ARBA00022475"/>
    </source>
</evidence>
<keyword evidence="7 9" id="KW-1133">Transmembrane helix</keyword>
<dbReference type="InterPro" id="IPR058982">
    <property type="entry name" value="Beta-barrel_AprE"/>
</dbReference>
<evidence type="ECO:0000256" key="9">
    <source>
        <dbReference type="RuleBase" id="RU365093"/>
    </source>
</evidence>
<sequence>MNTLNLNAAPTASAIDTDVQRFTRRCVLVLLIGVLGFFAWAAFAPLGQGVSLAGVVNVQGERKTVTHAIGGVVKSISVREGDRVTKGQVLAHLDPTMAQATVDELGLQRLSWAARLSALGIAVPADGPSDLLSNPFFQTQLRTEQATQYNKAAALHAELSGLQHAIDTAIASIQAIQKGMDAKQDQLALLDARVSKHKSLQASGFMSGNAVADSELQHAAIRVAIQDDVQKISHYRGQVAEARTRTAQLKAQFEAEQQAGIGEAKRQFATLSEQYEKARFERQQTVIYSPVDGFVLGLKLLTEGVAIPAGAHLMDIAPAQGQLEISGMLAPQFRDQVRSGLTVTVRFSALQTAKTLELRGVLGTVGADALPDPKTGHGYYPLKVILDEANQAELKRHYIAPGAPAELLINSGQRTLLSYLLRPLGDKFFHALKEY</sequence>
<feature type="coiled-coil region" evidence="10">
    <location>
        <begin position="239"/>
        <end position="281"/>
    </location>
</feature>
<dbReference type="Pfam" id="PF26002">
    <property type="entry name" value="Beta-barrel_AprE"/>
    <property type="match status" value="1"/>
</dbReference>
<accession>A0ABT1WK12</accession>
<dbReference type="SUPFAM" id="SSF111369">
    <property type="entry name" value="HlyD-like secretion proteins"/>
    <property type="match status" value="1"/>
</dbReference>
<comment type="similarity">
    <text evidence="2 9">Belongs to the membrane fusion protein (MFP) (TC 8.A.1) family.</text>
</comment>
<gene>
    <name evidence="13" type="ORF">NQT62_11695</name>
</gene>
<comment type="caution">
    <text evidence="13">The sequence shown here is derived from an EMBL/GenBank/DDBJ whole genome shotgun (WGS) entry which is preliminary data.</text>
</comment>
<evidence type="ECO:0000256" key="2">
    <source>
        <dbReference type="ARBA" id="ARBA00009477"/>
    </source>
</evidence>
<keyword evidence="4 9" id="KW-1003">Cell membrane</keyword>
<keyword evidence="8 9" id="KW-0472">Membrane</keyword>
<evidence type="ECO:0000313" key="14">
    <source>
        <dbReference type="Proteomes" id="UP001204142"/>
    </source>
</evidence>
<dbReference type="Pfam" id="PF25994">
    <property type="entry name" value="HH_AprE"/>
    <property type="match status" value="1"/>
</dbReference>
<proteinExistence type="inferred from homology"/>
<evidence type="ECO:0000256" key="1">
    <source>
        <dbReference type="ARBA" id="ARBA00004377"/>
    </source>
</evidence>
<evidence type="ECO:0000256" key="5">
    <source>
        <dbReference type="ARBA" id="ARBA00022519"/>
    </source>
</evidence>
<dbReference type="Gene3D" id="2.40.50.100">
    <property type="match status" value="1"/>
</dbReference>
<protein>
    <recommendedName>
        <fullName evidence="9">Membrane fusion protein (MFP) family protein</fullName>
    </recommendedName>
</protein>
<dbReference type="EMBL" id="JANIGO010000004">
    <property type="protein sequence ID" value="MCQ8897097.1"/>
    <property type="molecule type" value="Genomic_DNA"/>
</dbReference>
<evidence type="ECO:0000256" key="6">
    <source>
        <dbReference type="ARBA" id="ARBA00022692"/>
    </source>
</evidence>
<dbReference type="PRINTS" id="PR01490">
    <property type="entry name" value="RTXTOXIND"/>
</dbReference>
<keyword evidence="10" id="KW-0175">Coiled coil</keyword>
<dbReference type="Proteomes" id="UP001204142">
    <property type="component" value="Unassembled WGS sequence"/>
</dbReference>
<evidence type="ECO:0000259" key="11">
    <source>
        <dbReference type="Pfam" id="PF25994"/>
    </source>
</evidence>
<keyword evidence="3 9" id="KW-0813">Transport</keyword>
<feature type="transmembrane region" description="Helical" evidence="9">
    <location>
        <begin position="26"/>
        <end position="43"/>
    </location>
</feature>
<evidence type="ECO:0000256" key="3">
    <source>
        <dbReference type="ARBA" id="ARBA00022448"/>
    </source>
</evidence>
<name>A0ABT1WK12_9BURK</name>
<feature type="domain" description="AprE-like beta-barrel" evidence="12">
    <location>
        <begin position="325"/>
        <end position="411"/>
    </location>
</feature>
<keyword evidence="5 9" id="KW-0997">Cell inner membrane</keyword>
<evidence type="ECO:0000256" key="7">
    <source>
        <dbReference type="ARBA" id="ARBA00022989"/>
    </source>
</evidence>
<keyword evidence="14" id="KW-1185">Reference proteome</keyword>
<evidence type="ECO:0000259" key="12">
    <source>
        <dbReference type="Pfam" id="PF26002"/>
    </source>
</evidence>
<keyword evidence="6 9" id="KW-0812">Transmembrane</keyword>
<dbReference type="InterPro" id="IPR058781">
    <property type="entry name" value="HH_AprE-like"/>
</dbReference>
<dbReference type="NCBIfam" id="TIGR01843">
    <property type="entry name" value="type_I_hlyD"/>
    <property type="match status" value="1"/>
</dbReference>
<comment type="subcellular location">
    <subcellularLocation>
        <location evidence="1 9">Cell inner membrane</location>
        <topology evidence="1 9">Single-pass membrane protein</topology>
    </subcellularLocation>
</comment>
<dbReference type="InterPro" id="IPR050739">
    <property type="entry name" value="MFP"/>
</dbReference>
<dbReference type="PANTHER" id="PTHR30386">
    <property type="entry name" value="MEMBRANE FUSION SUBUNIT OF EMRAB-TOLC MULTIDRUG EFFLUX PUMP"/>
    <property type="match status" value="1"/>
</dbReference>
<organism evidence="13 14">
    <name type="scientific">Limnobacter humi</name>
    <dbReference type="NCBI Taxonomy" id="1778671"/>
    <lineage>
        <taxon>Bacteria</taxon>
        <taxon>Pseudomonadati</taxon>
        <taxon>Pseudomonadota</taxon>
        <taxon>Betaproteobacteria</taxon>
        <taxon>Burkholderiales</taxon>
        <taxon>Burkholderiaceae</taxon>
        <taxon>Limnobacter</taxon>
    </lineage>
</organism>
<dbReference type="RefSeq" id="WP_256764901.1">
    <property type="nucleotide sequence ID" value="NZ_JANIGO010000004.1"/>
</dbReference>
<dbReference type="PANTHER" id="PTHR30386:SF17">
    <property type="entry name" value="ALKALINE PROTEASE SECRETION PROTEIN APRE"/>
    <property type="match status" value="1"/>
</dbReference>
<evidence type="ECO:0000256" key="8">
    <source>
        <dbReference type="ARBA" id="ARBA00023136"/>
    </source>
</evidence>
<dbReference type="InterPro" id="IPR010129">
    <property type="entry name" value="T1SS_HlyD"/>
</dbReference>
<reference evidence="13 14" key="1">
    <citation type="submission" date="2022-07" db="EMBL/GenBank/DDBJ databases">
        <authorList>
            <person name="Xamxidin M."/>
            <person name="Wu M."/>
        </authorList>
    </citation>
    <scope>NUCLEOTIDE SEQUENCE [LARGE SCALE GENOMIC DNA]</scope>
    <source>
        <strain evidence="13 14">NBRC 111650</strain>
    </source>
</reference>
<evidence type="ECO:0000313" key="13">
    <source>
        <dbReference type="EMBL" id="MCQ8897097.1"/>
    </source>
</evidence>